<sequence>MPQNQLAPTTISFSDADSGVLAWPVDDWAAALEPPTVLVAEDDEGIRELLVFKLKMAGYRTLATGDGRTAKALAINERPQLIVLDVSMPGMDGLGFCYELQSSPQTADIPVIIINGRGEPSDVDLARIVGAEDYLVKPFTPAELLRRVERLLPIAG</sequence>
<dbReference type="Pfam" id="PF00072">
    <property type="entry name" value="Response_reg"/>
    <property type="match status" value="1"/>
</dbReference>
<feature type="domain" description="Response regulatory" evidence="3">
    <location>
        <begin position="36"/>
        <end position="152"/>
    </location>
</feature>
<dbReference type="InterPro" id="IPR001789">
    <property type="entry name" value="Sig_transdc_resp-reg_receiver"/>
</dbReference>
<reference evidence="4" key="1">
    <citation type="submission" date="2020-11" db="EMBL/GenBank/DDBJ databases">
        <title>Isolation and identification of active actinomycetes.</title>
        <authorList>
            <person name="Sun X."/>
        </authorList>
    </citation>
    <scope>NUCLEOTIDE SEQUENCE</scope>
    <source>
        <strain evidence="4">NEAU-A11</strain>
    </source>
</reference>
<dbReference type="SMART" id="SM00448">
    <property type="entry name" value="REC"/>
    <property type="match status" value="1"/>
</dbReference>
<evidence type="ECO:0000313" key="5">
    <source>
        <dbReference type="Proteomes" id="UP000598146"/>
    </source>
</evidence>
<dbReference type="InterPro" id="IPR011006">
    <property type="entry name" value="CheY-like_superfamily"/>
</dbReference>
<dbReference type="GO" id="GO:0000160">
    <property type="term" value="P:phosphorelay signal transduction system"/>
    <property type="evidence" value="ECO:0007669"/>
    <property type="project" value="InterPro"/>
</dbReference>
<dbReference type="RefSeq" id="WP_196412826.1">
    <property type="nucleotide sequence ID" value="NZ_JADQTO010000003.1"/>
</dbReference>
<accession>A0A931C425</accession>
<evidence type="ECO:0000256" key="2">
    <source>
        <dbReference type="PROSITE-ProRule" id="PRU00169"/>
    </source>
</evidence>
<dbReference type="PANTHER" id="PTHR44591:SF3">
    <property type="entry name" value="RESPONSE REGULATORY DOMAIN-CONTAINING PROTEIN"/>
    <property type="match status" value="1"/>
</dbReference>
<gene>
    <name evidence="4" type="ORF">I4J89_05950</name>
</gene>
<dbReference type="EMBL" id="JADQTO010000003">
    <property type="protein sequence ID" value="MBG0561002.1"/>
    <property type="molecule type" value="Genomic_DNA"/>
</dbReference>
<dbReference type="AlphaFoldDB" id="A0A931C425"/>
<keyword evidence="1 2" id="KW-0597">Phosphoprotein</keyword>
<dbReference type="InterPro" id="IPR050595">
    <property type="entry name" value="Bact_response_regulator"/>
</dbReference>
<evidence type="ECO:0000313" key="4">
    <source>
        <dbReference type="EMBL" id="MBG0561002.1"/>
    </source>
</evidence>
<dbReference type="Gene3D" id="3.40.50.2300">
    <property type="match status" value="1"/>
</dbReference>
<dbReference type="PROSITE" id="PS50110">
    <property type="entry name" value="RESPONSE_REGULATORY"/>
    <property type="match status" value="1"/>
</dbReference>
<evidence type="ECO:0000256" key="1">
    <source>
        <dbReference type="ARBA" id="ARBA00022553"/>
    </source>
</evidence>
<name>A0A931C425_9ACTN</name>
<dbReference type="Proteomes" id="UP000598146">
    <property type="component" value="Unassembled WGS sequence"/>
</dbReference>
<comment type="caution">
    <text evidence="4">The sequence shown here is derived from an EMBL/GenBank/DDBJ whole genome shotgun (WGS) entry which is preliminary data.</text>
</comment>
<organism evidence="4 5">
    <name type="scientific">Actinoplanes aureus</name>
    <dbReference type="NCBI Taxonomy" id="2792083"/>
    <lineage>
        <taxon>Bacteria</taxon>
        <taxon>Bacillati</taxon>
        <taxon>Actinomycetota</taxon>
        <taxon>Actinomycetes</taxon>
        <taxon>Micromonosporales</taxon>
        <taxon>Micromonosporaceae</taxon>
        <taxon>Actinoplanes</taxon>
    </lineage>
</organism>
<feature type="modified residue" description="4-aspartylphosphate" evidence="2">
    <location>
        <position position="85"/>
    </location>
</feature>
<protein>
    <submittedName>
        <fullName evidence="4">Response regulator</fullName>
    </submittedName>
</protein>
<dbReference type="PANTHER" id="PTHR44591">
    <property type="entry name" value="STRESS RESPONSE REGULATOR PROTEIN 1"/>
    <property type="match status" value="1"/>
</dbReference>
<proteinExistence type="predicted"/>
<keyword evidence="5" id="KW-1185">Reference proteome</keyword>
<evidence type="ECO:0000259" key="3">
    <source>
        <dbReference type="PROSITE" id="PS50110"/>
    </source>
</evidence>
<dbReference type="SUPFAM" id="SSF52172">
    <property type="entry name" value="CheY-like"/>
    <property type="match status" value="1"/>
</dbReference>